<reference evidence="1 2" key="1">
    <citation type="journal article" date="2023" name="G3 (Bethesda)">
        <title>A chromosome-length genome assembly and annotation of blackberry (Rubus argutus, cv. 'Hillquist').</title>
        <authorList>
            <person name="Bruna T."/>
            <person name="Aryal R."/>
            <person name="Dudchenko O."/>
            <person name="Sargent D.J."/>
            <person name="Mead D."/>
            <person name="Buti M."/>
            <person name="Cavallini A."/>
            <person name="Hytonen T."/>
            <person name="Andres J."/>
            <person name="Pham M."/>
            <person name="Weisz D."/>
            <person name="Mascagni F."/>
            <person name="Usai G."/>
            <person name="Natali L."/>
            <person name="Bassil N."/>
            <person name="Fernandez G.E."/>
            <person name="Lomsadze A."/>
            <person name="Armour M."/>
            <person name="Olukolu B."/>
            <person name="Poorten T."/>
            <person name="Britton C."/>
            <person name="Davik J."/>
            <person name="Ashrafi H."/>
            <person name="Aiden E.L."/>
            <person name="Borodovsky M."/>
            <person name="Worthington M."/>
        </authorList>
    </citation>
    <scope>NUCLEOTIDE SEQUENCE [LARGE SCALE GENOMIC DNA]</scope>
    <source>
        <strain evidence="1">PI 553951</strain>
    </source>
</reference>
<accession>A0AAW1VYL5</accession>
<dbReference type="AlphaFoldDB" id="A0AAW1VYL5"/>
<name>A0AAW1VYL5_RUBAR</name>
<organism evidence="1 2">
    <name type="scientific">Rubus argutus</name>
    <name type="common">Southern blackberry</name>
    <dbReference type="NCBI Taxonomy" id="59490"/>
    <lineage>
        <taxon>Eukaryota</taxon>
        <taxon>Viridiplantae</taxon>
        <taxon>Streptophyta</taxon>
        <taxon>Embryophyta</taxon>
        <taxon>Tracheophyta</taxon>
        <taxon>Spermatophyta</taxon>
        <taxon>Magnoliopsida</taxon>
        <taxon>eudicotyledons</taxon>
        <taxon>Gunneridae</taxon>
        <taxon>Pentapetalae</taxon>
        <taxon>rosids</taxon>
        <taxon>fabids</taxon>
        <taxon>Rosales</taxon>
        <taxon>Rosaceae</taxon>
        <taxon>Rosoideae</taxon>
        <taxon>Rosoideae incertae sedis</taxon>
        <taxon>Rubus</taxon>
    </lineage>
</organism>
<protein>
    <submittedName>
        <fullName evidence="1">Uncharacterized protein</fullName>
    </submittedName>
</protein>
<gene>
    <name evidence="1" type="ORF">M0R45_036818</name>
</gene>
<sequence>MNPQLQSINLQDSVATMQQNNVTCLQQNPMSSLLGVSTSQKNMMNLLQPSYNMVPGQGNTLNSLQQVPVVSIQHTHVSAPQQVNMNALSSQSGINMLQSNSGILHNQHLKQQMKQIMHDQLNQQRQLHEQLMQKDQIMQQQQQQRLQLEKQAKQQLPGQLQTHQMPEFHLINVVNDGSRNALSSESGINCLQSNSGIVHDHNLKQQEQKMFQNQLKQSYQQLQMQKPQLLQEKHTSSRYSNYSNKQAQLHHIFYLSYFSRHYVGCFLFRDRLLMY</sequence>
<evidence type="ECO:0000313" key="1">
    <source>
        <dbReference type="EMBL" id="KAK9912990.1"/>
    </source>
</evidence>
<dbReference type="Proteomes" id="UP001457282">
    <property type="component" value="Unassembled WGS sequence"/>
</dbReference>
<comment type="caution">
    <text evidence="1">The sequence shown here is derived from an EMBL/GenBank/DDBJ whole genome shotgun (WGS) entry which is preliminary data.</text>
</comment>
<evidence type="ECO:0000313" key="2">
    <source>
        <dbReference type="Proteomes" id="UP001457282"/>
    </source>
</evidence>
<dbReference type="EMBL" id="JBEDUW010000007">
    <property type="protein sequence ID" value="KAK9912990.1"/>
    <property type="molecule type" value="Genomic_DNA"/>
</dbReference>
<proteinExistence type="predicted"/>
<keyword evidence="2" id="KW-1185">Reference proteome</keyword>